<dbReference type="PRINTS" id="PR00081">
    <property type="entry name" value="GDHRDH"/>
</dbReference>
<keyword evidence="1" id="KW-0560">Oxidoreductase</keyword>
<dbReference type="Pfam" id="PF00106">
    <property type="entry name" value="adh_short"/>
    <property type="match status" value="1"/>
</dbReference>
<evidence type="ECO:0000313" key="2">
    <source>
        <dbReference type="EMBL" id="KAF5357069.1"/>
    </source>
</evidence>
<protein>
    <submittedName>
        <fullName evidence="2">Uncharacterized protein</fullName>
    </submittedName>
</protein>
<dbReference type="SUPFAM" id="SSF51735">
    <property type="entry name" value="NAD(P)-binding Rossmann-fold domains"/>
    <property type="match status" value="1"/>
</dbReference>
<gene>
    <name evidence="2" type="ORF">D9756_006772</name>
</gene>
<accession>A0A8H5LH98</accession>
<dbReference type="GO" id="GO:0016491">
    <property type="term" value="F:oxidoreductase activity"/>
    <property type="evidence" value="ECO:0007669"/>
    <property type="project" value="UniProtKB-KW"/>
</dbReference>
<evidence type="ECO:0000313" key="3">
    <source>
        <dbReference type="Proteomes" id="UP000559027"/>
    </source>
</evidence>
<dbReference type="OrthoDB" id="542013at2759"/>
<dbReference type="InterPro" id="IPR002347">
    <property type="entry name" value="SDR_fam"/>
</dbReference>
<sequence>MKKSLFSCLADQFKPIPSLPSPSNTSLHSKTVLIIGANTGLGFETAKQLGHYKPSRLILACRNLDKGNAAAKRIKEELGADFDGAIEVWIVDLADFASVKAFVGNVMGGEGEEGGLARLDLLVLNAGVAQHTNLEYIPTKDGFEHA</sequence>
<proteinExistence type="predicted"/>
<dbReference type="InterPro" id="IPR036291">
    <property type="entry name" value="NAD(P)-bd_dom_sf"/>
</dbReference>
<dbReference type="PANTHER" id="PTHR43157">
    <property type="entry name" value="PHOSPHATIDYLINOSITOL-GLYCAN BIOSYNTHESIS CLASS F PROTEIN-RELATED"/>
    <property type="match status" value="1"/>
</dbReference>
<dbReference type="AlphaFoldDB" id="A0A8H5LH98"/>
<name>A0A8H5LH98_9AGAR</name>
<evidence type="ECO:0000256" key="1">
    <source>
        <dbReference type="ARBA" id="ARBA00023002"/>
    </source>
</evidence>
<comment type="caution">
    <text evidence="2">The sequence shown here is derived from an EMBL/GenBank/DDBJ whole genome shotgun (WGS) entry which is preliminary data.</text>
</comment>
<dbReference type="Gene3D" id="3.40.50.720">
    <property type="entry name" value="NAD(P)-binding Rossmann-like Domain"/>
    <property type="match status" value="1"/>
</dbReference>
<dbReference type="EMBL" id="JAACJO010000006">
    <property type="protein sequence ID" value="KAF5357069.1"/>
    <property type="molecule type" value="Genomic_DNA"/>
</dbReference>
<dbReference type="PANTHER" id="PTHR43157:SF31">
    <property type="entry name" value="PHOSPHATIDYLINOSITOL-GLYCAN BIOSYNTHESIS CLASS F PROTEIN"/>
    <property type="match status" value="1"/>
</dbReference>
<dbReference type="Proteomes" id="UP000559027">
    <property type="component" value="Unassembled WGS sequence"/>
</dbReference>
<keyword evidence="3" id="KW-1185">Reference proteome</keyword>
<organism evidence="2 3">
    <name type="scientific">Leucocoprinus leucothites</name>
    <dbReference type="NCBI Taxonomy" id="201217"/>
    <lineage>
        <taxon>Eukaryota</taxon>
        <taxon>Fungi</taxon>
        <taxon>Dikarya</taxon>
        <taxon>Basidiomycota</taxon>
        <taxon>Agaricomycotina</taxon>
        <taxon>Agaricomycetes</taxon>
        <taxon>Agaricomycetidae</taxon>
        <taxon>Agaricales</taxon>
        <taxon>Agaricineae</taxon>
        <taxon>Agaricaceae</taxon>
        <taxon>Leucocoprinus</taxon>
    </lineage>
</organism>
<reference evidence="2 3" key="1">
    <citation type="journal article" date="2020" name="ISME J.">
        <title>Uncovering the hidden diversity of litter-decomposition mechanisms in mushroom-forming fungi.</title>
        <authorList>
            <person name="Floudas D."/>
            <person name="Bentzer J."/>
            <person name="Ahren D."/>
            <person name="Johansson T."/>
            <person name="Persson P."/>
            <person name="Tunlid A."/>
        </authorList>
    </citation>
    <scope>NUCLEOTIDE SEQUENCE [LARGE SCALE GENOMIC DNA]</scope>
    <source>
        <strain evidence="2 3">CBS 146.42</strain>
    </source>
</reference>